<feature type="compositionally biased region" description="Basic and acidic residues" evidence="1">
    <location>
        <begin position="64"/>
        <end position="86"/>
    </location>
</feature>
<feature type="compositionally biased region" description="Basic and acidic residues" evidence="1">
    <location>
        <begin position="1"/>
        <end position="23"/>
    </location>
</feature>
<accession>A0A0G4FRK0</accession>
<protein>
    <submittedName>
        <fullName evidence="2">Uncharacterized protein</fullName>
    </submittedName>
</protein>
<dbReference type="PhylomeDB" id="A0A0G4FRK0"/>
<gene>
    <name evidence="2" type="ORF">Cvel_18405</name>
</gene>
<feature type="region of interest" description="Disordered" evidence="1">
    <location>
        <begin position="1"/>
        <end position="140"/>
    </location>
</feature>
<evidence type="ECO:0000256" key="1">
    <source>
        <dbReference type="SAM" id="MobiDB-lite"/>
    </source>
</evidence>
<proteinExistence type="predicted"/>
<reference evidence="2" key="1">
    <citation type="submission" date="2014-11" db="EMBL/GenBank/DDBJ databases">
        <authorList>
            <person name="Otto D Thomas"/>
            <person name="Naeem Raeece"/>
        </authorList>
    </citation>
    <scope>NUCLEOTIDE SEQUENCE</scope>
</reference>
<name>A0A0G4FRK0_9ALVE</name>
<dbReference type="VEuPathDB" id="CryptoDB:Cvel_18405"/>
<evidence type="ECO:0000313" key="2">
    <source>
        <dbReference type="EMBL" id="CEM17243.1"/>
    </source>
</evidence>
<dbReference type="EMBL" id="CDMZ01000576">
    <property type="protein sequence ID" value="CEM17243.1"/>
    <property type="molecule type" value="Genomic_DNA"/>
</dbReference>
<sequence length="140" mass="15501">MREGNGLEGHVDRRSVSHSRGEEAGQSNANGEEGVARVGDRIGEESEVLSASLNGREEDEEEGERCMEVQNRKGVERDRRGFRKESEESDEDEQGQRALFYSDDEADENEDEGGSDEDEDDSEGLGSQSESDAKIMQLEA</sequence>
<organism evidence="2">
    <name type="scientific">Chromera velia CCMP2878</name>
    <dbReference type="NCBI Taxonomy" id="1169474"/>
    <lineage>
        <taxon>Eukaryota</taxon>
        <taxon>Sar</taxon>
        <taxon>Alveolata</taxon>
        <taxon>Colpodellida</taxon>
        <taxon>Chromeraceae</taxon>
        <taxon>Chromera</taxon>
    </lineage>
</organism>
<feature type="compositionally biased region" description="Basic and acidic residues" evidence="1">
    <location>
        <begin position="34"/>
        <end position="44"/>
    </location>
</feature>
<dbReference type="AlphaFoldDB" id="A0A0G4FRK0"/>
<feature type="compositionally biased region" description="Acidic residues" evidence="1">
    <location>
        <begin position="102"/>
        <end position="123"/>
    </location>
</feature>